<feature type="compositionally biased region" description="Pro residues" evidence="1">
    <location>
        <begin position="236"/>
        <end position="248"/>
    </location>
</feature>
<dbReference type="RefSeq" id="WP_388108929.1">
    <property type="nucleotide sequence ID" value="NZ_JBIAHM010000008.1"/>
</dbReference>
<protein>
    <submittedName>
        <fullName evidence="2">Uncharacterized protein</fullName>
    </submittedName>
</protein>
<evidence type="ECO:0000313" key="3">
    <source>
        <dbReference type="Proteomes" id="UP001601303"/>
    </source>
</evidence>
<feature type="region of interest" description="Disordered" evidence="1">
    <location>
        <begin position="232"/>
        <end position="259"/>
    </location>
</feature>
<dbReference type="EMBL" id="JBIAHM010000008">
    <property type="protein sequence ID" value="MFE9601592.1"/>
    <property type="molecule type" value="Genomic_DNA"/>
</dbReference>
<dbReference type="Proteomes" id="UP001601303">
    <property type="component" value="Unassembled WGS sequence"/>
</dbReference>
<comment type="caution">
    <text evidence="2">The sequence shown here is derived from an EMBL/GenBank/DDBJ whole genome shotgun (WGS) entry which is preliminary data.</text>
</comment>
<sequence length="259" mass="28928">MAGPGHITAPGRRRRSPAHDRIPARRRLKQPLRPTPHAASSRAPGRRQPRHRHQPHATNPGRIHPISFDHLVHRDVLHHLDVFLRDSEKIHNAWDLYSDEHTDLDGWPYDDHAYGLRQSQRDADTGEAFETVRAGARHLLATAGMQLTRIPPSSVQGHWGYRLGILHTALDQLDALHEQWLRTRDALPADAAPGTPAFDDALAEHHAECWSYLDDWATHGRVIDNINSAARHAPSPLAPPPRTAPAPAPAAGRTVEVRM</sequence>
<gene>
    <name evidence="2" type="ORF">ACFYNQ_23870</name>
</gene>
<accession>A0ABW6M685</accession>
<keyword evidence="3" id="KW-1185">Reference proteome</keyword>
<feature type="compositionally biased region" description="Basic residues" evidence="1">
    <location>
        <begin position="44"/>
        <end position="55"/>
    </location>
</feature>
<evidence type="ECO:0000256" key="1">
    <source>
        <dbReference type="SAM" id="MobiDB-lite"/>
    </source>
</evidence>
<evidence type="ECO:0000313" key="2">
    <source>
        <dbReference type="EMBL" id="MFE9601592.1"/>
    </source>
</evidence>
<name>A0ABW6M685_9ACTN</name>
<organism evidence="2 3">
    <name type="scientific">Streptomyces hokutonensis</name>
    <dbReference type="NCBI Taxonomy" id="1306990"/>
    <lineage>
        <taxon>Bacteria</taxon>
        <taxon>Bacillati</taxon>
        <taxon>Actinomycetota</taxon>
        <taxon>Actinomycetes</taxon>
        <taxon>Kitasatosporales</taxon>
        <taxon>Streptomycetaceae</taxon>
        <taxon>Streptomyces</taxon>
    </lineage>
</organism>
<feature type="region of interest" description="Disordered" evidence="1">
    <location>
        <begin position="1"/>
        <end position="65"/>
    </location>
</feature>
<reference evidence="2 3" key="1">
    <citation type="submission" date="2024-10" db="EMBL/GenBank/DDBJ databases">
        <title>The Natural Products Discovery Center: Release of the First 8490 Sequenced Strains for Exploring Actinobacteria Biosynthetic Diversity.</title>
        <authorList>
            <person name="Kalkreuter E."/>
            <person name="Kautsar S.A."/>
            <person name="Yang D."/>
            <person name="Bader C.D."/>
            <person name="Teijaro C.N."/>
            <person name="Fluegel L."/>
            <person name="Davis C.M."/>
            <person name="Simpson J.R."/>
            <person name="Lauterbach L."/>
            <person name="Steele A.D."/>
            <person name="Gui C."/>
            <person name="Meng S."/>
            <person name="Li G."/>
            <person name="Viehrig K."/>
            <person name="Ye F."/>
            <person name="Su P."/>
            <person name="Kiefer A.F."/>
            <person name="Nichols A."/>
            <person name="Cepeda A.J."/>
            <person name="Yan W."/>
            <person name="Fan B."/>
            <person name="Jiang Y."/>
            <person name="Adhikari A."/>
            <person name="Zheng C.-J."/>
            <person name="Schuster L."/>
            <person name="Cowan T.M."/>
            <person name="Smanski M.J."/>
            <person name="Chevrette M.G."/>
            <person name="De Carvalho L.P.S."/>
            <person name="Shen B."/>
        </authorList>
    </citation>
    <scope>NUCLEOTIDE SEQUENCE [LARGE SCALE GENOMIC DNA]</scope>
    <source>
        <strain evidence="2 3">NPDC006488</strain>
    </source>
</reference>
<proteinExistence type="predicted"/>